<feature type="region of interest" description="Disordered" evidence="1">
    <location>
        <begin position="1"/>
        <end position="36"/>
    </location>
</feature>
<dbReference type="AlphaFoldDB" id="A0A9P7F971"/>
<sequence>MHTIKLSSGSTSKASRNKTKLKTVKLDASSEPPNKKLRTVGLAHSLQNHPVFNLIGSVPQPRPQESPVSLQQPSHLQLQIQRKDVKGKGKPVVYRVDDRLWVDKYEPTIEADLAVHKHKVEDVRRWLSEAFEGGLAGKLRKYCVCLVLLIYP</sequence>
<dbReference type="Pfam" id="PF03215">
    <property type="entry name" value="Rad17"/>
    <property type="match status" value="1"/>
</dbReference>
<organism evidence="2 3">
    <name type="scientific">Suillus discolor</name>
    <dbReference type="NCBI Taxonomy" id="1912936"/>
    <lineage>
        <taxon>Eukaryota</taxon>
        <taxon>Fungi</taxon>
        <taxon>Dikarya</taxon>
        <taxon>Basidiomycota</taxon>
        <taxon>Agaricomycotina</taxon>
        <taxon>Agaricomycetes</taxon>
        <taxon>Agaricomycetidae</taxon>
        <taxon>Boletales</taxon>
        <taxon>Suillineae</taxon>
        <taxon>Suillaceae</taxon>
        <taxon>Suillus</taxon>
    </lineage>
</organism>
<name>A0A9P7F971_9AGAM</name>
<comment type="caution">
    <text evidence="2">The sequence shown here is derived from an EMBL/GenBank/DDBJ whole genome shotgun (WGS) entry which is preliminary data.</text>
</comment>
<evidence type="ECO:0000256" key="1">
    <source>
        <dbReference type="SAM" id="MobiDB-lite"/>
    </source>
</evidence>
<dbReference type="EMBL" id="JABBWM010000022">
    <property type="protein sequence ID" value="KAG2109835.1"/>
    <property type="molecule type" value="Genomic_DNA"/>
</dbReference>
<keyword evidence="3" id="KW-1185">Reference proteome</keyword>
<protein>
    <submittedName>
        <fullName evidence="2">Uncharacterized protein</fullName>
    </submittedName>
</protein>
<gene>
    <name evidence="2" type="ORF">F5147DRAFT_690440</name>
</gene>
<dbReference type="GeneID" id="64699329"/>
<evidence type="ECO:0000313" key="3">
    <source>
        <dbReference type="Proteomes" id="UP000823399"/>
    </source>
</evidence>
<dbReference type="RefSeq" id="XP_041293703.1">
    <property type="nucleotide sequence ID" value="XM_041437070.1"/>
</dbReference>
<reference evidence="2" key="1">
    <citation type="journal article" date="2020" name="New Phytol.">
        <title>Comparative genomics reveals dynamic genome evolution in host specialist ectomycorrhizal fungi.</title>
        <authorList>
            <person name="Lofgren L.A."/>
            <person name="Nguyen N.H."/>
            <person name="Vilgalys R."/>
            <person name="Ruytinx J."/>
            <person name="Liao H.L."/>
            <person name="Branco S."/>
            <person name="Kuo A."/>
            <person name="LaButti K."/>
            <person name="Lipzen A."/>
            <person name="Andreopoulos W."/>
            <person name="Pangilinan J."/>
            <person name="Riley R."/>
            <person name="Hundley H."/>
            <person name="Na H."/>
            <person name="Barry K."/>
            <person name="Grigoriev I.V."/>
            <person name="Stajich J.E."/>
            <person name="Kennedy P.G."/>
        </authorList>
    </citation>
    <scope>NUCLEOTIDE SEQUENCE</scope>
    <source>
        <strain evidence="2">FC423</strain>
    </source>
</reference>
<dbReference type="OrthoDB" id="10265971at2759"/>
<feature type="compositionally biased region" description="Polar residues" evidence="1">
    <location>
        <begin position="1"/>
        <end position="14"/>
    </location>
</feature>
<accession>A0A9P7F971</accession>
<evidence type="ECO:0000313" key="2">
    <source>
        <dbReference type="EMBL" id="KAG2109835.1"/>
    </source>
</evidence>
<dbReference type="Proteomes" id="UP000823399">
    <property type="component" value="Unassembled WGS sequence"/>
</dbReference>
<proteinExistence type="predicted"/>